<keyword evidence="3 10" id="KW-1134">Transmembrane beta strand</keyword>
<evidence type="ECO:0000256" key="1">
    <source>
        <dbReference type="ARBA" id="ARBA00004571"/>
    </source>
</evidence>
<evidence type="ECO:0000256" key="6">
    <source>
        <dbReference type="ARBA" id="ARBA00023077"/>
    </source>
</evidence>
<dbReference type="SUPFAM" id="SSF56935">
    <property type="entry name" value="Porins"/>
    <property type="match status" value="1"/>
</dbReference>
<sequence>MGFKPPTSSQLYDDRTSGGNPRQPNPDLKSENTHSWELGLEKWFGNSFQSNISGFYTYTDDKILSWFDSNNVWVNKNIGRSKSYGTELTMAWYLSDNWTLDVNYTYNIATIDKNPANPSQEGNYLPFSPRHKANIGINYKKQDNYTIGLFVRYLSDQYTNDNNTRYNSATVDLMMDESFVVDIKATKHFQVSWGCVNMVDVSMNIDNLFDENYRAYYMYEDPGTVCSAEINFKF</sequence>
<evidence type="ECO:0000313" key="13">
    <source>
        <dbReference type="EMBL" id="SDU63241.1"/>
    </source>
</evidence>
<keyword evidence="9 10" id="KW-0998">Cell outer membrane</keyword>
<evidence type="ECO:0000256" key="3">
    <source>
        <dbReference type="ARBA" id="ARBA00022452"/>
    </source>
</evidence>
<evidence type="ECO:0000256" key="8">
    <source>
        <dbReference type="ARBA" id="ARBA00023170"/>
    </source>
</evidence>
<evidence type="ECO:0000256" key="2">
    <source>
        <dbReference type="ARBA" id="ARBA00022448"/>
    </source>
</evidence>
<feature type="compositionally biased region" description="Polar residues" evidence="11">
    <location>
        <begin position="1"/>
        <end position="22"/>
    </location>
</feature>
<keyword evidence="6" id="KW-0798">TonB box</keyword>
<dbReference type="Proteomes" id="UP000199608">
    <property type="component" value="Unassembled WGS sequence"/>
</dbReference>
<dbReference type="Pfam" id="PF00593">
    <property type="entry name" value="TonB_dep_Rec_b-barrel"/>
    <property type="match status" value="1"/>
</dbReference>
<reference evidence="14" key="1">
    <citation type="submission" date="2016-10" db="EMBL/GenBank/DDBJ databases">
        <authorList>
            <person name="Varghese N."/>
            <person name="Submissions S."/>
        </authorList>
    </citation>
    <scope>NUCLEOTIDE SEQUENCE [LARGE SCALE GENOMIC DNA]</scope>
    <source>
        <strain evidence="14">DSM 3384</strain>
    </source>
</reference>
<evidence type="ECO:0000256" key="9">
    <source>
        <dbReference type="ARBA" id="ARBA00023237"/>
    </source>
</evidence>
<feature type="region of interest" description="Disordered" evidence="11">
    <location>
        <begin position="1"/>
        <end position="31"/>
    </location>
</feature>
<keyword evidence="4 10" id="KW-0812">Transmembrane</keyword>
<protein>
    <submittedName>
        <fullName evidence="13">TonB dependent receptor</fullName>
    </submittedName>
</protein>
<evidence type="ECO:0000256" key="7">
    <source>
        <dbReference type="ARBA" id="ARBA00023136"/>
    </source>
</evidence>
<evidence type="ECO:0000256" key="10">
    <source>
        <dbReference type="PROSITE-ProRule" id="PRU01360"/>
    </source>
</evidence>
<dbReference type="PROSITE" id="PS52016">
    <property type="entry name" value="TONB_DEPENDENT_REC_3"/>
    <property type="match status" value="1"/>
</dbReference>
<evidence type="ECO:0000313" key="14">
    <source>
        <dbReference type="Proteomes" id="UP000199608"/>
    </source>
</evidence>
<dbReference type="GO" id="GO:0015344">
    <property type="term" value="F:siderophore uptake transmembrane transporter activity"/>
    <property type="evidence" value="ECO:0007669"/>
    <property type="project" value="TreeGrafter"/>
</dbReference>
<organism evidence="13 14">
    <name type="scientific">Desulfobacula phenolica</name>
    <dbReference type="NCBI Taxonomy" id="90732"/>
    <lineage>
        <taxon>Bacteria</taxon>
        <taxon>Pseudomonadati</taxon>
        <taxon>Thermodesulfobacteriota</taxon>
        <taxon>Desulfobacteria</taxon>
        <taxon>Desulfobacterales</taxon>
        <taxon>Desulfobacteraceae</taxon>
        <taxon>Desulfobacula</taxon>
    </lineage>
</organism>
<feature type="domain" description="TonB-dependent receptor-like beta-barrel" evidence="12">
    <location>
        <begin position="2"/>
        <end position="208"/>
    </location>
</feature>
<dbReference type="PANTHER" id="PTHR30069">
    <property type="entry name" value="TONB-DEPENDENT OUTER MEMBRANE RECEPTOR"/>
    <property type="match status" value="1"/>
</dbReference>
<evidence type="ECO:0000259" key="12">
    <source>
        <dbReference type="Pfam" id="PF00593"/>
    </source>
</evidence>
<dbReference type="Gene3D" id="2.40.170.20">
    <property type="entry name" value="TonB-dependent receptor, beta-barrel domain"/>
    <property type="match status" value="1"/>
</dbReference>
<comment type="subcellular location">
    <subcellularLocation>
        <location evidence="1 10">Cell outer membrane</location>
        <topology evidence="1 10">Multi-pass membrane protein</topology>
    </subcellularLocation>
</comment>
<accession>A0A1H2K470</accession>
<keyword evidence="2 10" id="KW-0813">Transport</keyword>
<dbReference type="InterPro" id="IPR036942">
    <property type="entry name" value="Beta-barrel_TonB_sf"/>
</dbReference>
<dbReference type="EMBL" id="FNLL01000020">
    <property type="protein sequence ID" value="SDU63241.1"/>
    <property type="molecule type" value="Genomic_DNA"/>
</dbReference>
<evidence type="ECO:0000256" key="5">
    <source>
        <dbReference type="ARBA" id="ARBA00022729"/>
    </source>
</evidence>
<dbReference type="PANTHER" id="PTHR30069:SF29">
    <property type="entry name" value="HEMOGLOBIN AND HEMOGLOBIN-HAPTOGLOBIN-BINDING PROTEIN 1-RELATED"/>
    <property type="match status" value="1"/>
</dbReference>
<gene>
    <name evidence="13" type="ORF">SAMN04487931_1202</name>
</gene>
<name>A0A1H2K470_9BACT</name>
<keyword evidence="7 10" id="KW-0472">Membrane</keyword>
<keyword evidence="8 13" id="KW-0675">Receptor</keyword>
<comment type="similarity">
    <text evidence="10">Belongs to the TonB-dependent receptor family.</text>
</comment>
<evidence type="ECO:0000256" key="4">
    <source>
        <dbReference type="ARBA" id="ARBA00022692"/>
    </source>
</evidence>
<evidence type="ECO:0000256" key="11">
    <source>
        <dbReference type="SAM" id="MobiDB-lite"/>
    </source>
</evidence>
<dbReference type="GO" id="GO:0044718">
    <property type="term" value="P:siderophore transmembrane transport"/>
    <property type="evidence" value="ECO:0007669"/>
    <property type="project" value="TreeGrafter"/>
</dbReference>
<dbReference type="InterPro" id="IPR039426">
    <property type="entry name" value="TonB-dep_rcpt-like"/>
</dbReference>
<dbReference type="InterPro" id="IPR000531">
    <property type="entry name" value="Beta-barrel_TonB"/>
</dbReference>
<keyword evidence="14" id="KW-1185">Reference proteome</keyword>
<proteinExistence type="inferred from homology"/>
<dbReference type="GO" id="GO:0009279">
    <property type="term" value="C:cell outer membrane"/>
    <property type="evidence" value="ECO:0007669"/>
    <property type="project" value="UniProtKB-SubCell"/>
</dbReference>
<keyword evidence="5" id="KW-0732">Signal</keyword>
<dbReference type="AlphaFoldDB" id="A0A1H2K470"/>